<dbReference type="GO" id="GO:0000166">
    <property type="term" value="F:nucleotide binding"/>
    <property type="evidence" value="ECO:0007669"/>
    <property type="project" value="InterPro"/>
</dbReference>
<dbReference type="GO" id="GO:0003676">
    <property type="term" value="F:nucleic acid binding"/>
    <property type="evidence" value="ECO:0007669"/>
    <property type="project" value="InterPro"/>
</dbReference>
<dbReference type="Proteomes" id="UP000536509">
    <property type="component" value="Unassembled WGS sequence"/>
</dbReference>
<dbReference type="InterPro" id="IPR010997">
    <property type="entry name" value="HRDC-like_sf"/>
</dbReference>
<evidence type="ECO:0000313" key="3">
    <source>
        <dbReference type="Proteomes" id="UP000536509"/>
    </source>
</evidence>
<dbReference type="PROSITE" id="PS50967">
    <property type="entry name" value="HRDC"/>
    <property type="match status" value="1"/>
</dbReference>
<comment type="caution">
    <text evidence="2">The sequence shown here is derived from an EMBL/GenBank/DDBJ whole genome shotgun (WGS) entry which is preliminary data.</text>
</comment>
<organism evidence="2 3">
    <name type="scientific">Flavobacterium rivulicola</name>
    <dbReference type="NCBI Taxonomy" id="2732161"/>
    <lineage>
        <taxon>Bacteria</taxon>
        <taxon>Pseudomonadati</taxon>
        <taxon>Bacteroidota</taxon>
        <taxon>Flavobacteriia</taxon>
        <taxon>Flavobacteriales</taxon>
        <taxon>Flavobacteriaceae</taxon>
        <taxon>Flavobacterium</taxon>
    </lineage>
</organism>
<accession>A0A7Y3R6R8</accession>
<dbReference type="SMART" id="SM00341">
    <property type="entry name" value="HRDC"/>
    <property type="match status" value="1"/>
</dbReference>
<dbReference type="InterPro" id="IPR002121">
    <property type="entry name" value="HRDC_dom"/>
</dbReference>
<dbReference type="RefSeq" id="WP_171221143.1">
    <property type="nucleotide sequence ID" value="NZ_CP121446.1"/>
</dbReference>
<gene>
    <name evidence="2" type="ORF">HKT18_01825</name>
</gene>
<dbReference type="SUPFAM" id="SSF47819">
    <property type="entry name" value="HRDC-like"/>
    <property type="match status" value="1"/>
</dbReference>
<feature type="domain" description="HRDC" evidence="1">
    <location>
        <begin position="73"/>
        <end position="146"/>
    </location>
</feature>
<evidence type="ECO:0000259" key="1">
    <source>
        <dbReference type="PROSITE" id="PS50967"/>
    </source>
</evidence>
<dbReference type="EMBL" id="JABEVX010000001">
    <property type="protein sequence ID" value="NNT70943.1"/>
    <property type="molecule type" value="Genomic_DNA"/>
</dbReference>
<proteinExistence type="predicted"/>
<name>A0A7Y3R6R8_9FLAO</name>
<dbReference type="InterPro" id="IPR044876">
    <property type="entry name" value="HRDC_dom_sf"/>
</dbReference>
<dbReference type="Gene3D" id="1.10.150.80">
    <property type="entry name" value="HRDC domain"/>
    <property type="match status" value="1"/>
</dbReference>
<keyword evidence="3" id="KW-1185">Reference proteome</keyword>
<reference evidence="2 3" key="1">
    <citation type="submission" date="2020-05" db="EMBL/GenBank/DDBJ databases">
        <title>Draft genome of Flavobacterium sp. IMCC34852.</title>
        <authorList>
            <person name="Song J."/>
            <person name="Cho J.-C."/>
        </authorList>
    </citation>
    <scope>NUCLEOTIDE SEQUENCE [LARGE SCALE GENOMIC DNA]</scope>
    <source>
        <strain evidence="2 3">IMCC34852</strain>
    </source>
</reference>
<dbReference type="AlphaFoldDB" id="A0A7Y3R6R8"/>
<protein>
    <submittedName>
        <fullName evidence="2">HRDC domain-containing protein</fullName>
    </submittedName>
</protein>
<sequence length="146" mass="16354">MNIKVFNIRLAKEFFQEDQAKMNAFLDSVEVKLASANFVTTGSVDFWSATVFYLPKKVKSTKPDKPTLAGELSSKENEIFNALRVWRNDLAQKLDRPSYTICHNSHLIAVAKSNPQTLEDLEGVSGFGKIRAEKYGEDILAVLNAL</sequence>
<evidence type="ECO:0000313" key="2">
    <source>
        <dbReference type="EMBL" id="NNT70943.1"/>
    </source>
</evidence>
<dbReference type="Pfam" id="PF00570">
    <property type="entry name" value="HRDC"/>
    <property type="match status" value="1"/>
</dbReference>